<evidence type="ECO:0000313" key="8">
    <source>
        <dbReference type="Proteomes" id="UP001181355"/>
    </source>
</evidence>
<evidence type="ECO:0000313" key="7">
    <source>
        <dbReference type="EMBL" id="WMW80058.1"/>
    </source>
</evidence>
<proteinExistence type="predicted"/>
<keyword evidence="4 5" id="KW-0472">Membrane</keyword>
<protein>
    <submittedName>
        <fullName evidence="7">Sterol desaturase family protein</fullName>
    </submittedName>
</protein>
<evidence type="ECO:0000256" key="2">
    <source>
        <dbReference type="ARBA" id="ARBA00022692"/>
    </source>
</evidence>
<comment type="subcellular location">
    <subcellularLocation>
        <location evidence="1">Membrane</location>
    </subcellularLocation>
</comment>
<evidence type="ECO:0000256" key="3">
    <source>
        <dbReference type="ARBA" id="ARBA00022989"/>
    </source>
</evidence>
<dbReference type="InterPro" id="IPR006694">
    <property type="entry name" value="Fatty_acid_hydroxylase"/>
</dbReference>
<organism evidence="7 8">
    <name type="scientific">Undibacterium cyanobacteriorum</name>
    <dbReference type="NCBI Taxonomy" id="3073561"/>
    <lineage>
        <taxon>Bacteria</taxon>
        <taxon>Pseudomonadati</taxon>
        <taxon>Pseudomonadota</taxon>
        <taxon>Betaproteobacteria</taxon>
        <taxon>Burkholderiales</taxon>
        <taxon>Oxalobacteraceae</taxon>
        <taxon>Undibacterium</taxon>
    </lineage>
</organism>
<evidence type="ECO:0000256" key="4">
    <source>
        <dbReference type="ARBA" id="ARBA00023136"/>
    </source>
</evidence>
<dbReference type="InterPro" id="IPR050307">
    <property type="entry name" value="Sterol_Desaturase_Related"/>
</dbReference>
<feature type="domain" description="Fatty acid hydroxylase" evidence="6">
    <location>
        <begin position="112"/>
        <end position="245"/>
    </location>
</feature>
<evidence type="ECO:0000256" key="1">
    <source>
        <dbReference type="ARBA" id="ARBA00004370"/>
    </source>
</evidence>
<evidence type="ECO:0000256" key="5">
    <source>
        <dbReference type="SAM" id="Phobius"/>
    </source>
</evidence>
<keyword evidence="8" id="KW-1185">Reference proteome</keyword>
<dbReference type="EMBL" id="CP133720">
    <property type="protein sequence ID" value="WMW80058.1"/>
    <property type="molecule type" value="Genomic_DNA"/>
</dbReference>
<feature type="transmembrane region" description="Helical" evidence="5">
    <location>
        <begin position="150"/>
        <end position="174"/>
    </location>
</feature>
<feature type="transmembrane region" description="Helical" evidence="5">
    <location>
        <begin position="20"/>
        <end position="47"/>
    </location>
</feature>
<dbReference type="PANTHER" id="PTHR11863">
    <property type="entry name" value="STEROL DESATURASE"/>
    <property type="match status" value="1"/>
</dbReference>
<evidence type="ECO:0000259" key="6">
    <source>
        <dbReference type="Pfam" id="PF04116"/>
    </source>
</evidence>
<keyword evidence="3 5" id="KW-1133">Transmembrane helix</keyword>
<dbReference type="Pfam" id="PF04116">
    <property type="entry name" value="FA_hydroxylase"/>
    <property type="match status" value="1"/>
</dbReference>
<dbReference type="Proteomes" id="UP001181355">
    <property type="component" value="Chromosome"/>
</dbReference>
<dbReference type="RefSeq" id="WP_309481551.1">
    <property type="nucleotide sequence ID" value="NZ_CP133720.1"/>
</dbReference>
<accession>A0ABY9RFQ2</accession>
<name>A0ABY9RFQ2_9BURK</name>
<sequence length="248" mass="28559">MGLIELINWVELTLTRWMEMSWVGAWVIATIFHLLVYLIGGGIGLWLTRQVWPAMGLGQEIDQTPLKTEQLVSELKNGFVACFLMGWVSLSYRHLCDGVLPGDGLTVLWQLAAFVVFNNAYSYATHRLLHHRSLIRFHAVHHRSRRVTPFSSYSVHPIEALIIAATFPLFLLLIPMSLGMVALLHAFGMLYTVCIHCNYDVWPTLSDEHWFKKLINHPTYHRYHHTLGNVNFGFTNRVMDILFKTNKN</sequence>
<keyword evidence="2 5" id="KW-0812">Transmembrane</keyword>
<reference evidence="7" key="1">
    <citation type="submission" date="2023-09" db="EMBL/GenBank/DDBJ databases">
        <title>Undibacterium sp. 20NA77.5 isolated from freshwater.</title>
        <authorList>
            <person name="Le V."/>
            <person name="Ko S.-R."/>
            <person name="Ahn C.-Y."/>
            <person name="Oh H.-M."/>
        </authorList>
    </citation>
    <scope>NUCLEOTIDE SEQUENCE</scope>
    <source>
        <strain evidence="7">20NA77.5</strain>
    </source>
</reference>
<gene>
    <name evidence="7" type="ORF">RF679_15600</name>
</gene>